<dbReference type="PROSITE" id="PS50093">
    <property type="entry name" value="PKD"/>
    <property type="match status" value="1"/>
</dbReference>
<dbReference type="CDD" id="cd00146">
    <property type="entry name" value="PKD"/>
    <property type="match status" value="1"/>
</dbReference>
<dbReference type="Gene3D" id="3.20.20.190">
    <property type="entry name" value="Phosphatidylinositol (PI) phosphodiesterase"/>
    <property type="match status" value="1"/>
</dbReference>
<dbReference type="Proteomes" id="UP000620874">
    <property type="component" value="Unassembled WGS sequence"/>
</dbReference>
<dbReference type="PANTHER" id="PTHR46320">
    <property type="entry name" value="GLYCEROPHOSPHODIESTER PHOSPHODIESTERASE 1"/>
    <property type="match status" value="1"/>
</dbReference>
<dbReference type="Gene3D" id="2.60.40.10">
    <property type="entry name" value="Immunoglobulins"/>
    <property type="match status" value="1"/>
</dbReference>
<gene>
    <name evidence="4" type="ORF">H9625_09470</name>
</gene>
<organism evidence="4 5">
    <name type="scientific">Phocaeicola intestinalis</name>
    <dbReference type="NCBI Taxonomy" id="2762212"/>
    <lineage>
        <taxon>Bacteria</taxon>
        <taxon>Pseudomonadati</taxon>
        <taxon>Bacteroidota</taxon>
        <taxon>Bacteroidia</taxon>
        <taxon>Bacteroidales</taxon>
        <taxon>Bacteroidaceae</taxon>
        <taxon>Phocaeicola</taxon>
    </lineage>
</organism>
<dbReference type="InterPro" id="IPR017946">
    <property type="entry name" value="PLC-like_Pdiesterase_TIM-brl"/>
</dbReference>
<reference evidence="4 5" key="1">
    <citation type="submission" date="2020-08" db="EMBL/GenBank/DDBJ databases">
        <title>A Genomic Blueprint of the Chicken Gut Microbiome.</title>
        <authorList>
            <person name="Gilroy R."/>
            <person name="Ravi A."/>
            <person name="Getino M."/>
            <person name="Pursley I."/>
            <person name="Horton D.L."/>
            <person name="Alikhan N.-F."/>
            <person name="Baker D."/>
            <person name="Gharbi K."/>
            <person name="Hall N."/>
            <person name="Watson M."/>
            <person name="Adriaenssens E.M."/>
            <person name="Foster-Nyarko E."/>
            <person name="Jarju S."/>
            <person name="Secka A."/>
            <person name="Antonio M."/>
            <person name="Oren A."/>
            <person name="Chaudhuri R."/>
            <person name="La Ragione R.M."/>
            <person name="Hildebrand F."/>
            <person name="Pallen M.J."/>
        </authorList>
    </citation>
    <scope>NUCLEOTIDE SEQUENCE [LARGE SCALE GENOMIC DNA]</scope>
    <source>
        <strain evidence="4 5">Sa1CVN1</strain>
    </source>
</reference>
<dbReference type="SUPFAM" id="SSF49299">
    <property type="entry name" value="PKD domain"/>
    <property type="match status" value="1"/>
</dbReference>
<evidence type="ECO:0000313" key="5">
    <source>
        <dbReference type="Proteomes" id="UP000620874"/>
    </source>
</evidence>
<dbReference type="SUPFAM" id="SSF51695">
    <property type="entry name" value="PLC-like phosphodiesterases"/>
    <property type="match status" value="1"/>
</dbReference>
<dbReference type="Pfam" id="PF18911">
    <property type="entry name" value="PKD_4"/>
    <property type="match status" value="1"/>
</dbReference>
<dbReference type="CDD" id="cd08566">
    <property type="entry name" value="GDPD_AtGDE_like"/>
    <property type="match status" value="1"/>
</dbReference>
<keyword evidence="5" id="KW-1185">Reference proteome</keyword>
<comment type="caution">
    <text evidence="4">The sequence shown here is derived from an EMBL/GenBank/DDBJ whole genome shotgun (WGS) entry which is preliminary data.</text>
</comment>
<proteinExistence type="predicted"/>
<name>A0ABR8Y985_9BACT</name>
<dbReference type="InterPro" id="IPR022409">
    <property type="entry name" value="PKD/Chitinase_dom"/>
</dbReference>
<accession>A0ABR8Y985</accession>
<dbReference type="SMART" id="SM00089">
    <property type="entry name" value="PKD"/>
    <property type="match status" value="1"/>
</dbReference>
<protein>
    <recommendedName>
        <fullName evidence="6">PKD domain-containing protein</fullName>
    </recommendedName>
</protein>
<evidence type="ECO:0000259" key="3">
    <source>
        <dbReference type="PROSITE" id="PS51704"/>
    </source>
</evidence>
<feature type="domain" description="GP-PDE" evidence="3">
    <location>
        <begin position="132"/>
        <end position="368"/>
    </location>
</feature>
<keyword evidence="1" id="KW-0732">Signal</keyword>
<dbReference type="InterPro" id="IPR035986">
    <property type="entry name" value="PKD_dom_sf"/>
</dbReference>
<evidence type="ECO:0000256" key="1">
    <source>
        <dbReference type="SAM" id="SignalP"/>
    </source>
</evidence>
<dbReference type="PANTHER" id="PTHR46320:SF1">
    <property type="entry name" value="GLYCEROPHOSPHODIESTER PHOSPHODIESTERASE 1"/>
    <property type="match status" value="1"/>
</dbReference>
<dbReference type="RefSeq" id="WP_087207410.1">
    <property type="nucleotide sequence ID" value="NZ_JACSPP010000026.1"/>
</dbReference>
<sequence>MIKAFKFFMLVSVMSFYACGSDSIEGGAASASIAVEASANEVGYGEGVTFTLQNVTESDVASVCWDFGDGETSDAFAPSHAYRIPDDYTVVASVTLSTGEVKEYKTLVKVFAEEINSAVRLSIPESLTDRHYQVCAHRGYWKEAPENSVSAIEKAIQNGIDFIEIDVRMTEDNELVLMHNATIDETTNGTGKVSDLTFEEIKSYYLYFDGRQTMEHVPSLAEALMAARGKIYVDIDMKISDYRSVYNIVKQCGMLSQCMFTVYELQDASNLLNIDKTVNVFPVVYTMDDLDGFMSLVDKLAIVQFNSEAWKNDILEKAYSNGIAGFMNVYVNDDDTPYTDNYQKVNRFVSLGGTVAQTDFPVELKKYLDNLKRD</sequence>
<dbReference type="InterPro" id="IPR013783">
    <property type="entry name" value="Ig-like_fold"/>
</dbReference>
<feature type="signal peptide" evidence="1">
    <location>
        <begin position="1"/>
        <end position="20"/>
    </location>
</feature>
<dbReference type="InterPro" id="IPR030395">
    <property type="entry name" value="GP_PDE_dom"/>
</dbReference>
<evidence type="ECO:0000259" key="2">
    <source>
        <dbReference type="PROSITE" id="PS50093"/>
    </source>
</evidence>
<dbReference type="PROSITE" id="PS51704">
    <property type="entry name" value="GP_PDE"/>
    <property type="match status" value="1"/>
</dbReference>
<feature type="chain" id="PRO_5045911708" description="PKD domain-containing protein" evidence="1">
    <location>
        <begin position="21"/>
        <end position="374"/>
    </location>
</feature>
<dbReference type="EMBL" id="JACSPP010000026">
    <property type="protein sequence ID" value="MBD8040661.1"/>
    <property type="molecule type" value="Genomic_DNA"/>
</dbReference>
<feature type="domain" description="PKD" evidence="2">
    <location>
        <begin position="31"/>
        <end position="110"/>
    </location>
</feature>
<dbReference type="Pfam" id="PF03009">
    <property type="entry name" value="GDPD"/>
    <property type="match status" value="1"/>
</dbReference>
<dbReference type="InterPro" id="IPR000601">
    <property type="entry name" value="PKD_dom"/>
</dbReference>
<evidence type="ECO:0008006" key="6">
    <source>
        <dbReference type="Google" id="ProtNLM"/>
    </source>
</evidence>
<dbReference type="PROSITE" id="PS51257">
    <property type="entry name" value="PROKAR_LIPOPROTEIN"/>
    <property type="match status" value="1"/>
</dbReference>
<evidence type="ECO:0000313" key="4">
    <source>
        <dbReference type="EMBL" id="MBD8040661.1"/>
    </source>
</evidence>